<dbReference type="OrthoDB" id="4535149at2"/>
<protein>
    <submittedName>
        <fullName evidence="1">SDR family oxidoreductase</fullName>
    </submittedName>
</protein>
<comment type="caution">
    <text evidence="1">The sequence shown here is derived from an EMBL/GenBank/DDBJ whole genome shotgun (WGS) entry which is preliminary data.</text>
</comment>
<dbReference type="Pfam" id="PF13561">
    <property type="entry name" value="adh_short_C2"/>
    <property type="match status" value="1"/>
</dbReference>
<name>A0A4R4ZBR4_9PSEU</name>
<reference evidence="1 2" key="1">
    <citation type="submission" date="2019-03" db="EMBL/GenBank/DDBJ databases">
        <title>Draft genome sequences of novel Actinobacteria.</title>
        <authorList>
            <person name="Sahin N."/>
            <person name="Ay H."/>
            <person name="Saygin H."/>
        </authorList>
    </citation>
    <scope>NUCLEOTIDE SEQUENCE [LARGE SCALE GENOMIC DNA]</scope>
    <source>
        <strain evidence="1 2">7K502</strain>
    </source>
</reference>
<dbReference type="Gene3D" id="3.40.50.720">
    <property type="entry name" value="NAD(P)-binding Rossmann-like Domain"/>
    <property type="match status" value="1"/>
</dbReference>
<sequence>MIGRLIEPAEVAAAIAFRASPEASGITGRTLLVDGGLTARLAVWSGVVLLRTCGVSGSASSIEIEPSISMELAVLRCVGPRHAGGCGQLPQFQWKSDLRFPLKLHTPQVTGG</sequence>
<accession>A0A4R4ZBR4</accession>
<organism evidence="1 2">
    <name type="scientific">Saccharopolyspora elongata</name>
    <dbReference type="NCBI Taxonomy" id="2530387"/>
    <lineage>
        <taxon>Bacteria</taxon>
        <taxon>Bacillati</taxon>
        <taxon>Actinomycetota</taxon>
        <taxon>Actinomycetes</taxon>
        <taxon>Pseudonocardiales</taxon>
        <taxon>Pseudonocardiaceae</taxon>
        <taxon>Saccharopolyspora</taxon>
    </lineage>
</organism>
<dbReference type="SUPFAM" id="SSF51735">
    <property type="entry name" value="NAD(P)-binding Rossmann-fold domains"/>
    <property type="match status" value="1"/>
</dbReference>
<keyword evidence="2" id="KW-1185">Reference proteome</keyword>
<evidence type="ECO:0000313" key="1">
    <source>
        <dbReference type="EMBL" id="TDD55695.1"/>
    </source>
</evidence>
<proteinExistence type="predicted"/>
<dbReference type="Proteomes" id="UP000294947">
    <property type="component" value="Unassembled WGS sequence"/>
</dbReference>
<dbReference type="InterPro" id="IPR002347">
    <property type="entry name" value="SDR_fam"/>
</dbReference>
<dbReference type="EMBL" id="SMKW01000003">
    <property type="protein sequence ID" value="TDD55695.1"/>
    <property type="molecule type" value="Genomic_DNA"/>
</dbReference>
<dbReference type="AlphaFoldDB" id="A0A4R4ZBR4"/>
<evidence type="ECO:0000313" key="2">
    <source>
        <dbReference type="Proteomes" id="UP000294947"/>
    </source>
</evidence>
<gene>
    <name evidence="1" type="ORF">E1288_04005</name>
</gene>
<dbReference type="InterPro" id="IPR036291">
    <property type="entry name" value="NAD(P)-bd_dom_sf"/>
</dbReference>